<comment type="caution">
    <text evidence="2">The sequence shown here is derived from an EMBL/GenBank/DDBJ whole genome shotgun (WGS) entry which is preliminary data.</text>
</comment>
<dbReference type="STRING" id="52586.A0A0B1P9M0"/>
<dbReference type="PANTHER" id="PTHR34826">
    <property type="entry name" value="UPF0590 PROTEIN C409.17C"/>
    <property type="match status" value="1"/>
</dbReference>
<proteinExistence type="predicted"/>
<name>A0A0B1P9M0_UNCNE</name>
<dbReference type="PANTHER" id="PTHR34826:SF2">
    <property type="entry name" value="UPF0590 PROTEIN C409.17C"/>
    <property type="match status" value="1"/>
</dbReference>
<organism evidence="2 3">
    <name type="scientific">Uncinula necator</name>
    <name type="common">Grape powdery mildew</name>
    <dbReference type="NCBI Taxonomy" id="52586"/>
    <lineage>
        <taxon>Eukaryota</taxon>
        <taxon>Fungi</taxon>
        <taxon>Dikarya</taxon>
        <taxon>Ascomycota</taxon>
        <taxon>Pezizomycotina</taxon>
        <taxon>Leotiomycetes</taxon>
        <taxon>Erysiphales</taxon>
        <taxon>Erysiphaceae</taxon>
        <taxon>Erysiphe</taxon>
    </lineage>
</organism>
<feature type="domain" description="Domain of unknown function at the cortex 1" evidence="1">
    <location>
        <begin position="7"/>
        <end position="288"/>
    </location>
</feature>
<dbReference type="EMBL" id="JNVN01001502">
    <property type="protein sequence ID" value="KHJ33329.1"/>
    <property type="molecule type" value="Genomic_DNA"/>
</dbReference>
<evidence type="ECO:0000313" key="2">
    <source>
        <dbReference type="EMBL" id="KHJ33329.1"/>
    </source>
</evidence>
<evidence type="ECO:0000313" key="3">
    <source>
        <dbReference type="Proteomes" id="UP000030854"/>
    </source>
</evidence>
<protein>
    <submittedName>
        <fullName evidence="2">Putative f-box domain containing protein</fullName>
    </submittedName>
</protein>
<reference evidence="2 3" key="1">
    <citation type="journal article" date="2014" name="BMC Genomics">
        <title>Adaptive genomic structural variation in the grape powdery mildew pathogen, Erysiphe necator.</title>
        <authorList>
            <person name="Jones L."/>
            <person name="Riaz S."/>
            <person name="Morales-Cruz A."/>
            <person name="Amrine K.C."/>
            <person name="McGuire B."/>
            <person name="Gubler W.D."/>
            <person name="Walker M.A."/>
            <person name="Cantu D."/>
        </authorList>
    </citation>
    <scope>NUCLEOTIDE SEQUENCE [LARGE SCALE GENOMIC DNA]</scope>
    <source>
        <strain evidence="3">c</strain>
    </source>
</reference>
<sequence>MADKYILQVTAGTSYNPEEHQVVPVNSSRPLSIESEHISVNLKVRIKAYRGLPLSSPITSSYFSLPRHAKDDDKYSISFAFSLKSTINGGDLLFGNDFENPIRDRLPPGFNTAFRIVKWFIDPGLEGDIYADKPYLYGPLGSSINILYVGSKKHRFLSKNNDNSDAELLFTEGGCEVGSALRKSMKIPDAEAARKKHFLDRGNLSNWKWEAGIEYGCDFFNPYLDFSAFTLRLPGFSLPIMKYWDGQALRYSKGKKSYDINPKRSHTLRYTLKNRATNTVLLVVVFTLYLEDDIDEHGVLKEGLVCQMD</sequence>
<accession>A0A0B1P9M0</accession>
<evidence type="ECO:0000259" key="1">
    <source>
        <dbReference type="Pfam" id="PF08588"/>
    </source>
</evidence>
<keyword evidence="3" id="KW-1185">Reference proteome</keyword>
<dbReference type="InterPro" id="IPR013897">
    <property type="entry name" value="Duc1"/>
</dbReference>
<dbReference type="HOGENOM" id="CLU_047849_0_1_1"/>
<gene>
    <name evidence="2" type="ORF">EV44_g4496</name>
</gene>
<dbReference type="Proteomes" id="UP000030854">
    <property type="component" value="Unassembled WGS sequence"/>
</dbReference>
<dbReference type="OMA" id="NHELRYT"/>
<dbReference type="Pfam" id="PF08588">
    <property type="entry name" value="Duc1"/>
    <property type="match status" value="1"/>
</dbReference>
<dbReference type="AlphaFoldDB" id="A0A0B1P9M0"/>